<keyword evidence="1" id="KW-1185">Reference proteome</keyword>
<protein>
    <submittedName>
        <fullName evidence="2">Reactive oxygen species modulator 1</fullName>
    </submittedName>
</protein>
<organism evidence="1 2">
    <name type="scientific">Parascaris univalens</name>
    <name type="common">Nematode worm</name>
    <dbReference type="NCBI Taxonomy" id="6257"/>
    <lineage>
        <taxon>Eukaryota</taxon>
        <taxon>Metazoa</taxon>
        <taxon>Ecdysozoa</taxon>
        <taxon>Nematoda</taxon>
        <taxon>Chromadorea</taxon>
        <taxon>Rhabditida</taxon>
        <taxon>Spirurina</taxon>
        <taxon>Ascaridomorpha</taxon>
        <taxon>Ascaridoidea</taxon>
        <taxon>Ascarididae</taxon>
        <taxon>Parascaris</taxon>
    </lineage>
</organism>
<evidence type="ECO:0000313" key="2">
    <source>
        <dbReference type="WBParaSite" id="PgB04_g144_t02"/>
    </source>
</evidence>
<evidence type="ECO:0000313" key="1">
    <source>
        <dbReference type="Proteomes" id="UP000887569"/>
    </source>
</evidence>
<name>A0A914ZJA5_PARUN</name>
<sequence>IFRSCVLGVSLVFEGTEHRGVNRVLLTVISFNRSGLNSLLLAENRDPSCTMRFIVAVFSFEAVEYISRGNIIVTTAFCRRFIIKTWPYHKAIRWSVVVNNRVVGQSLSSAS</sequence>
<accession>A0A914ZJA5</accession>
<dbReference type="Proteomes" id="UP000887569">
    <property type="component" value="Unplaced"/>
</dbReference>
<reference evidence="2" key="1">
    <citation type="submission" date="2022-11" db="UniProtKB">
        <authorList>
            <consortium name="WormBaseParasite"/>
        </authorList>
    </citation>
    <scope>IDENTIFICATION</scope>
</reference>
<dbReference type="WBParaSite" id="PgB04_g144_t02">
    <property type="protein sequence ID" value="PgB04_g144_t02"/>
    <property type="gene ID" value="PgB04_g144"/>
</dbReference>
<dbReference type="AlphaFoldDB" id="A0A914ZJA5"/>
<proteinExistence type="predicted"/>